<organism evidence="1 2">
    <name type="scientific">Micromonospora chalcea</name>
    <dbReference type="NCBI Taxonomy" id="1874"/>
    <lineage>
        <taxon>Bacteria</taxon>
        <taxon>Bacillati</taxon>
        <taxon>Actinomycetota</taxon>
        <taxon>Actinomycetes</taxon>
        <taxon>Micromonosporales</taxon>
        <taxon>Micromonosporaceae</taxon>
        <taxon>Micromonospora</taxon>
    </lineage>
</organism>
<name>A0ABX9Y459_MICCH</name>
<sequence length="104" mass="11504">MPSEQREQWVRMARAALIIAAMRRSLLTYGELGQAIGMAGVDLRNQMRHVLARVAEECTAAGEPSLPALVVNATTGQPGSGWIDGAVRWHAEVQKLFRHWNSPR</sequence>
<reference evidence="1 2" key="1">
    <citation type="submission" date="2018-05" db="EMBL/GenBank/DDBJ databases">
        <title>Micromonospora from Atacama Desert.</title>
        <authorList>
            <person name="Carro L."/>
            <person name="Goodfellow M."/>
            <person name="Klenk H.-P."/>
        </authorList>
    </citation>
    <scope>NUCLEOTIDE SEQUENCE [LARGE SCALE GENOMIC DNA]</scope>
    <source>
        <strain evidence="1 2">LB41</strain>
    </source>
</reference>
<proteinExistence type="predicted"/>
<dbReference type="GeneID" id="91355150"/>
<accession>A0ABX9Y459</accession>
<keyword evidence="2" id="KW-1185">Reference proteome</keyword>
<comment type="caution">
    <text evidence="1">The sequence shown here is derived from an EMBL/GenBank/DDBJ whole genome shotgun (WGS) entry which is preliminary data.</text>
</comment>
<gene>
    <name evidence="1" type="ORF">DLJ60_12770</name>
</gene>
<evidence type="ECO:0000313" key="2">
    <source>
        <dbReference type="Proteomes" id="UP000274694"/>
    </source>
</evidence>
<dbReference type="EMBL" id="QGTA01000176">
    <property type="protein sequence ID" value="RQW93066.1"/>
    <property type="molecule type" value="Genomic_DNA"/>
</dbReference>
<evidence type="ECO:0008006" key="3">
    <source>
        <dbReference type="Google" id="ProtNLM"/>
    </source>
</evidence>
<evidence type="ECO:0000313" key="1">
    <source>
        <dbReference type="EMBL" id="RQW93066.1"/>
    </source>
</evidence>
<protein>
    <recommendedName>
        <fullName evidence="3">MarR family transcriptional regulator</fullName>
    </recommendedName>
</protein>
<dbReference type="Proteomes" id="UP000274694">
    <property type="component" value="Unassembled WGS sequence"/>
</dbReference>
<dbReference type="RefSeq" id="WP_064446322.1">
    <property type="nucleotide sequence ID" value="NZ_CBDRIC010000009.1"/>
</dbReference>